<name>A0A455SEU8_9CHLR</name>
<dbReference type="AlphaFoldDB" id="A0A455SEU8"/>
<proteinExistence type="predicted"/>
<accession>A0A455SEU8</accession>
<reference evidence="1" key="1">
    <citation type="submission" date="2018-12" db="EMBL/GenBank/DDBJ databases">
        <title>Novel natural products biosynthetic potential of the class Ktedonobacteria.</title>
        <authorList>
            <person name="Zheng Y."/>
            <person name="Saitou A."/>
            <person name="Wang C.M."/>
            <person name="Toyoda A."/>
            <person name="Minakuchi Y."/>
            <person name="Sekiguchi Y."/>
            <person name="Ueda K."/>
            <person name="Takano H."/>
            <person name="Sakai Y."/>
            <person name="Yokota A."/>
            <person name="Yabe S."/>
        </authorList>
    </citation>
    <scope>NUCLEOTIDE SEQUENCE</scope>
    <source>
        <strain evidence="1">COM3</strain>
    </source>
</reference>
<organism evidence="1">
    <name type="scientific">Thermosporothrix sp. COM3</name>
    <dbReference type="NCBI Taxonomy" id="2490863"/>
    <lineage>
        <taxon>Bacteria</taxon>
        <taxon>Bacillati</taxon>
        <taxon>Chloroflexota</taxon>
        <taxon>Ktedonobacteria</taxon>
        <taxon>Ktedonobacterales</taxon>
        <taxon>Thermosporotrichaceae</taxon>
        <taxon>Thermosporothrix</taxon>
    </lineage>
</organism>
<sequence>MCRGKKESSLEKGLLLSSAASGYSEEKDVAPNINGTFSICELFMF</sequence>
<gene>
    <name evidence="1" type="ORF">KTC_17440</name>
</gene>
<evidence type="ECO:0000313" key="1">
    <source>
        <dbReference type="EMBL" id="BBH86993.1"/>
    </source>
</evidence>
<protein>
    <submittedName>
        <fullName evidence="1">Uncharacterized protein</fullName>
    </submittedName>
</protein>
<dbReference type="EMBL" id="AP019376">
    <property type="protein sequence ID" value="BBH86993.1"/>
    <property type="molecule type" value="Genomic_DNA"/>
</dbReference>